<dbReference type="RefSeq" id="WP_117532856.1">
    <property type="nucleotide sequence ID" value="NZ_QUSM01000009.1"/>
</dbReference>
<comment type="caution">
    <text evidence="1">The sequence shown here is derived from an EMBL/GenBank/DDBJ whole genome shotgun (WGS) entry which is preliminary data.</text>
</comment>
<dbReference type="Proteomes" id="UP000261212">
    <property type="component" value="Unassembled WGS sequence"/>
</dbReference>
<sequence>MTRDELKQKLRTVYIIKERIKDKQNSIDFHRERIESITGQGSEVQGNSLKNRNEDSITIICDLEEEISKEISKMKVAEAELKNMFNLLDTELYKNILIARHIDCMTWSEVAYTVHYSTQHTRKRLYQKAFNELLKRCTTYVPPMTLSC</sequence>
<proteinExistence type="predicted"/>
<reference evidence="1 2" key="1">
    <citation type="submission" date="2018-08" db="EMBL/GenBank/DDBJ databases">
        <title>A genome reference for cultivated species of the human gut microbiota.</title>
        <authorList>
            <person name="Zou Y."/>
            <person name="Xue W."/>
            <person name="Luo G."/>
        </authorList>
    </citation>
    <scope>NUCLEOTIDE SEQUENCE [LARGE SCALE GENOMIC DNA]</scope>
    <source>
        <strain evidence="1 2">AM25-6</strain>
    </source>
</reference>
<evidence type="ECO:0000313" key="1">
    <source>
        <dbReference type="EMBL" id="RGD72920.1"/>
    </source>
</evidence>
<gene>
    <name evidence="1" type="ORF">DW687_11810</name>
</gene>
<organism evidence="1 2">
    <name type="scientific">Anaerofustis stercorihominis</name>
    <dbReference type="NCBI Taxonomy" id="214853"/>
    <lineage>
        <taxon>Bacteria</taxon>
        <taxon>Bacillati</taxon>
        <taxon>Bacillota</taxon>
        <taxon>Clostridia</taxon>
        <taxon>Eubacteriales</taxon>
        <taxon>Eubacteriaceae</taxon>
        <taxon>Anaerofustis</taxon>
    </lineage>
</organism>
<evidence type="ECO:0008006" key="3">
    <source>
        <dbReference type="Google" id="ProtNLM"/>
    </source>
</evidence>
<protein>
    <recommendedName>
        <fullName evidence="3">DUF1492 domain-containing protein</fullName>
    </recommendedName>
</protein>
<evidence type="ECO:0000313" key="2">
    <source>
        <dbReference type="Proteomes" id="UP000261212"/>
    </source>
</evidence>
<name>A0A3E3DUG2_9FIRM</name>
<dbReference type="AlphaFoldDB" id="A0A3E3DUG2"/>
<accession>A0A3E3DUG2</accession>
<dbReference type="EMBL" id="QUSM01000009">
    <property type="protein sequence ID" value="RGD72920.1"/>
    <property type="molecule type" value="Genomic_DNA"/>
</dbReference>